<proteinExistence type="predicted"/>
<sequence length="264" mass="27166">MKENAFAAAIGNLRGQVQRFGRGVTIGLLIVVGCSVVFGGYSWFSSRATAQAGTLLATALAVADAPVVPPAPPSSSADTSDDPVEAGSEPTEASNSADALGEFTQPAGTYPSLEAKMVEALPRLLEAANAYPTTGPGITARYRAAAALAALGRHEEASAQYQQVIDSGDAGVYTRMAVLGLSDTYIAQGAYEDAVTLLEQSATTAAPVAELPIDGVLMRLAHAYGAAGLAPEARASYQRILDEFPLSLYAAAAETEIEALLTEN</sequence>
<evidence type="ECO:0000313" key="3">
    <source>
        <dbReference type="EMBL" id="SVA06850.1"/>
    </source>
</evidence>
<dbReference type="SUPFAM" id="SSF48452">
    <property type="entry name" value="TPR-like"/>
    <property type="match status" value="1"/>
</dbReference>
<dbReference type="InterPro" id="IPR019734">
    <property type="entry name" value="TPR_rpt"/>
</dbReference>
<evidence type="ECO:0000256" key="1">
    <source>
        <dbReference type="SAM" id="MobiDB-lite"/>
    </source>
</evidence>
<dbReference type="PROSITE" id="PS51257">
    <property type="entry name" value="PROKAR_LIPOPROTEIN"/>
    <property type="match status" value="1"/>
</dbReference>
<name>A0A381SS66_9ZZZZ</name>
<gene>
    <name evidence="3" type="ORF">METZ01_LOCUS59704</name>
</gene>
<dbReference type="Pfam" id="PF13174">
    <property type="entry name" value="TPR_6"/>
    <property type="match status" value="2"/>
</dbReference>
<keyword evidence="2" id="KW-1133">Transmembrane helix</keyword>
<feature type="transmembrane region" description="Helical" evidence="2">
    <location>
        <begin position="20"/>
        <end position="44"/>
    </location>
</feature>
<feature type="region of interest" description="Disordered" evidence="1">
    <location>
        <begin position="68"/>
        <end position="97"/>
    </location>
</feature>
<keyword evidence="2" id="KW-0812">Transmembrane</keyword>
<reference evidence="3" key="1">
    <citation type="submission" date="2018-05" db="EMBL/GenBank/DDBJ databases">
        <authorList>
            <person name="Lanie J.A."/>
            <person name="Ng W.-L."/>
            <person name="Kazmierczak K.M."/>
            <person name="Andrzejewski T.M."/>
            <person name="Davidsen T.M."/>
            <person name="Wayne K.J."/>
            <person name="Tettelin H."/>
            <person name="Glass J.I."/>
            <person name="Rusch D."/>
            <person name="Podicherti R."/>
            <person name="Tsui H.-C.T."/>
            <person name="Winkler M.E."/>
        </authorList>
    </citation>
    <scope>NUCLEOTIDE SEQUENCE</scope>
</reference>
<dbReference type="EMBL" id="UINC01003498">
    <property type="protein sequence ID" value="SVA06850.1"/>
    <property type="molecule type" value="Genomic_DNA"/>
</dbReference>
<dbReference type="AlphaFoldDB" id="A0A381SS66"/>
<evidence type="ECO:0000256" key="2">
    <source>
        <dbReference type="SAM" id="Phobius"/>
    </source>
</evidence>
<keyword evidence="2" id="KW-0472">Membrane</keyword>
<organism evidence="3">
    <name type="scientific">marine metagenome</name>
    <dbReference type="NCBI Taxonomy" id="408172"/>
    <lineage>
        <taxon>unclassified sequences</taxon>
        <taxon>metagenomes</taxon>
        <taxon>ecological metagenomes</taxon>
    </lineage>
</organism>
<dbReference type="Gene3D" id="1.25.40.10">
    <property type="entry name" value="Tetratricopeptide repeat domain"/>
    <property type="match status" value="1"/>
</dbReference>
<protein>
    <submittedName>
        <fullName evidence="3">Uncharacterized protein</fullName>
    </submittedName>
</protein>
<accession>A0A381SS66</accession>
<dbReference type="InterPro" id="IPR011990">
    <property type="entry name" value="TPR-like_helical_dom_sf"/>
</dbReference>